<evidence type="ECO:0000313" key="3">
    <source>
        <dbReference type="EMBL" id="CZR57669.1"/>
    </source>
</evidence>
<gene>
    <name evidence="3" type="ORF">PAC_07558</name>
</gene>
<feature type="region of interest" description="Disordered" evidence="1">
    <location>
        <begin position="28"/>
        <end position="71"/>
    </location>
</feature>
<accession>A0A1L7WY27</accession>
<dbReference type="EMBL" id="FJOG01000010">
    <property type="protein sequence ID" value="CZR57669.1"/>
    <property type="molecule type" value="Genomic_DNA"/>
</dbReference>
<keyword evidence="4" id="KW-1185">Reference proteome</keyword>
<name>A0A1L7WY27_9HELO</name>
<protein>
    <recommendedName>
        <fullName evidence="2">DUF6604 domain-containing protein</fullName>
    </recommendedName>
</protein>
<dbReference type="Proteomes" id="UP000184330">
    <property type="component" value="Unassembled WGS sequence"/>
</dbReference>
<dbReference type="PANTHER" id="PTHR38795:SF1">
    <property type="entry name" value="DUF6604 DOMAIN-CONTAINING PROTEIN"/>
    <property type="match status" value="1"/>
</dbReference>
<dbReference type="PANTHER" id="PTHR38795">
    <property type="entry name" value="DUF6604 DOMAIN-CONTAINING PROTEIN"/>
    <property type="match status" value="1"/>
</dbReference>
<dbReference type="AlphaFoldDB" id="A0A1L7WY27"/>
<evidence type="ECO:0000256" key="1">
    <source>
        <dbReference type="SAM" id="MobiDB-lite"/>
    </source>
</evidence>
<feature type="compositionally biased region" description="Acidic residues" evidence="1">
    <location>
        <begin position="187"/>
        <end position="196"/>
    </location>
</feature>
<feature type="region of interest" description="Disordered" evidence="1">
    <location>
        <begin position="187"/>
        <end position="221"/>
    </location>
</feature>
<reference evidence="3 4" key="1">
    <citation type="submission" date="2016-03" db="EMBL/GenBank/DDBJ databases">
        <authorList>
            <person name="Ploux O."/>
        </authorList>
    </citation>
    <scope>NUCLEOTIDE SEQUENCE [LARGE SCALE GENOMIC DNA]</scope>
    <source>
        <strain evidence="3 4">UAMH 11012</strain>
    </source>
</reference>
<sequence length="857" mass="96715">MPRKRYKSDTSTFVKWLYETGTKCGYTPKPVDVKKEESNPAKASRLKGKARKEAKAAATKPASKLPKGGQRASCLVNPRDLMPLTQAIVGSNDASIKVPIDVLRAGLRAVSARKRCTAHFVKQTEPSGLETLESNQSHSHFTALMESVIMTLQPRFAVETGRKVEAEDSKLKNTTIEELENRFATLEVEEPAEVDSESTAGAGTSKPQAEQPSYELQAPEKKEDLEEEKVFAIYCLLDDLNQLRSYVQKVWIDYKAQRLDLITASVTTNTVIQLARRTQDEILTLYPASAEYEDVLNTLVAHYAKSTDQGPVGPNETGEVELDQNEAECIFAPAHSILENFCEVLKPGQVPVMKRWSLGIYNALADRSQMNDGEKNLEDLIVLMDILPEFCFIAKYKVEMFTEDELTRGLCQMALTKQIPVWLVFGVTIFLDIHHHLREYVRAGYHYLRGVAEYFNYTLDRYFELSDGLAKPGNWPKAAEKDLHLVRKAMDDHILGDVIFPLKENFYRSKRLPPPYEWERFYLYNRHPILCGMTAFSILLEAQKMGMAMINCMGTAIFPAHFYNALRQKMNPIAPWPMMEELIALHGEDRVFIGAKPETIIDCFKQICLTLESSISWSLWDIPLSSLNCLKQESDTEVLGIGYAPETFAINRRQIKAKASKKGPRGLKDNSPLFELFYDGLRSNEMEGAMNITMHKVEALLNEQAADKGLAGNASSKRLRREWAATKSLSTIDLLDALMASVPQQLQYLYFDYFKMHRQSVGLLRALHTGLDEDYKKFYGPTYLDNESQLPWLAPYALMAAVGTLKAAEAHGITQAGSKLLEKAGNILEEYIAEEEAFDKAQREAREAREAAETVTR</sequence>
<organism evidence="3 4">
    <name type="scientific">Phialocephala subalpina</name>
    <dbReference type="NCBI Taxonomy" id="576137"/>
    <lineage>
        <taxon>Eukaryota</taxon>
        <taxon>Fungi</taxon>
        <taxon>Dikarya</taxon>
        <taxon>Ascomycota</taxon>
        <taxon>Pezizomycotina</taxon>
        <taxon>Leotiomycetes</taxon>
        <taxon>Helotiales</taxon>
        <taxon>Mollisiaceae</taxon>
        <taxon>Phialocephala</taxon>
        <taxon>Phialocephala fortinii species complex</taxon>
    </lineage>
</organism>
<dbReference type="InterPro" id="IPR046539">
    <property type="entry name" value="DUF6604"/>
</dbReference>
<feature type="domain" description="DUF6604" evidence="2">
    <location>
        <begin position="4"/>
        <end position="283"/>
    </location>
</feature>
<evidence type="ECO:0000259" key="2">
    <source>
        <dbReference type="Pfam" id="PF20253"/>
    </source>
</evidence>
<dbReference type="STRING" id="576137.A0A1L7WY27"/>
<feature type="compositionally biased region" description="Polar residues" evidence="1">
    <location>
        <begin position="197"/>
        <end position="211"/>
    </location>
</feature>
<dbReference type="Pfam" id="PF20253">
    <property type="entry name" value="DUF6604"/>
    <property type="match status" value="1"/>
</dbReference>
<dbReference type="OrthoDB" id="5238236at2759"/>
<proteinExistence type="predicted"/>
<evidence type="ECO:0000313" key="4">
    <source>
        <dbReference type="Proteomes" id="UP000184330"/>
    </source>
</evidence>